<protein>
    <submittedName>
        <fullName evidence="1">Uncharacterized protein</fullName>
    </submittedName>
</protein>
<sequence length="44" mass="5175">MQVKIIQNWQKKNHQLSQLMIDSLEGLDVWETILTLGKVRRGIL</sequence>
<reference evidence="1" key="1">
    <citation type="journal article" date="2021" name="Proc. Natl. Acad. Sci. U.S.A.">
        <title>A Catalog of Tens of Thousands of Viruses from Human Metagenomes Reveals Hidden Associations with Chronic Diseases.</title>
        <authorList>
            <person name="Tisza M.J."/>
            <person name="Buck C.B."/>
        </authorList>
    </citation>
    <scope>NUCLEOTIDE SEQUENCE</scope>
    <source>
        <strain evidence="1">CtUJH1</strain>
    </source>
</reference>
<dbReference type="EMBL" id="BK015094">
    <property type="protein sequence ID" value="DAD90794.1"/>
    <property type="molecule type" value="Genomic_DNA"/>
</dbReference>
<accession>A0A8S5N971</accession>
<proteinExistence type="predicted"/>
<organism evidence="1">
    <name type="scientific">Siphoviridae sp. ctUJH1</name>
    <dbReference type="NCBI Taxonomy" id="2826351"/>
    <lineage>
        <taxon>Viruses</taxon>
        <taxon>Duplodnaviria</taxon>
        <taxon>Heunggongvirae</taxon>
        <taxon>Uroviricota</taxon>
        <taxon>Caudoviricetes</taxon>
    </lineage>
</organism>
<evidence type="ECO:0000313" key="1">
    <source>
        <dbReference type="EMBL" id="DAD90794.1"/>
    </source>
</evidence>
<name>A0A8S5N971_9CAUD</name>